<accession>A0ABV3TF33</accession>
<dbReference type="InterPro" id="IPR004752">
    <property type="entry name" value="AmpG_permease/AT-1"/>
</dbReference>
<dbReference type="SUPFAM" id="SSF103473">
    <property type="entry name" value="MFS general substrate transporter"/>
    <property type="match status" value="1"/>
</dbReference>
<dbReference type="EMBL" id="JBAKFM010000004">
    <property type="protein sequence ID" value="MEX0469838.1"/>
    <property type="molecule type" value="Genomic_DNA"/>
</dbReference>
<dbReference type="NCBIfam" id="TIGR00901">
    <property type="entry name" value="2A0125"/>
    <property type="match status" value="1"/>
</dbReference>
<feature type="transmembrane region" description="Helical" evidence="6">
    <location>
        <begin position="354"/>
        <end position="380"/>
    </location>
</feature>
<keyword evidence="2" id="KW-0813">Transport</keyword>
<organism evidence="8 9">
    <name type="scientific">Spiribacter pallidus</name>
    <dbReference type="NCBI Taxonomy" id="1987936"/>
    <lineage>
        <taxon>Bacteria</taxon>
        <taxon>Pseudomonadati</taxon>
        <taxon>Pseudomonadota</taxon>
        <taxon>Gammaproteobacteria</taxon>
        <taxon>Chromatiales</taxon>
        <taxon>Ectothiorhodospiraceae</taxon>
        <taxon>Spiribacter</taxon>
    </lineage>
</organism>
<keyword evidence="4 6" id="KW-1133">Transmembrane helix</keyword>
<feature type="transmembrane region" description="Helical" evidence="6">
    <location>
        <begin position="21"/>
        <end position="46"/>
    </location>
</feature>
<evidence type="ECO:0000313" key="9">
    <source>
        <dbReference type="Proteomes" id="UP001556709"/>
    </source>
</evidence>
<feature type="transmembrane region" description="Helical" evidence="6">
    <location>
        <begin position="304"/>
        <end position="322"/>
    </location>
</feature>
<evidence type="ECO:0000256" key="3">
    <source>
        <dbReference type="ARBA" id="ARBA00022692"/>
    </source>
</evidence>
<feature type="domain" description="Major facilitator superfamily (MFS) profile" evidence="7">
    <location>
        <begin position="21"/>
        <end position="445"/>
    </location>
</feature>
<dbReference type="PANTHER" id="PTHR12778:SF10">
    <property type="entry name" value="MAJOR FACILITATOR SUPERFAMILY DOMAIN-CONTAINING PROTEIN 3"/>
    <property type="match status" value="1"/>
</dbReference>
<dbReference type="InterPro" id="IPR011701">
    <property type="entry name" value="MFS"/>
</dbReference>
<protein>
    <submittedName>
        <fullName evidence="8">MFS transporter</fullName>
    </submittedName>
</protein>
<evidence type="ECO:0000259" key="7">
    <source>
        <dbReference type="PROSITE" id="PS50850"/>
    </source>
</evidence>
<keyword evidence="5 6" id="KW-0472">Membrane</keyword>
<evidence type="ECO:0000256" key="5">
    <source>
        <dbReference type="ARBA" id="ARBA00023136"/>
    </source>
</evidence>
<dbReference type="InterPro" id="IPR036259">
    <property type="entry name" value="MFS_trans_sf"/>
</dbReference>
<dbReference type="Gene3D" id="1.20.1250.20">
    <property type="entry name" value="MFS general substrate transporter like domains"/>
    <property type="match status" value="2"/>
</dbReference>
<keyword evidence="9" id="KW-1185">Reference proteome</keyword>
<reference evidence="8 9" key="1">
    <citation type="submission" date="2024-02" db="EMBL/GenBank/DDBJ databases">
        <title>New especies of Spiribacter isolated from saline water.</title>
        <authorList>
            <person name="Leon M.J."/>
            <person name="De La Haba R."/>
            <person name="Sanchez-Porro C."/>
            <person name="Ventosa A."/>
        </authorList>
    </citation>
    <scope>NUCLEOTIDE SEQUENCE [LARGE SCALE GENOMIC DNA]</scope>
    <source>
        <strain evidence="9">ag22IC6-390</strain>
    </source>
</reference>
<proteinExistence type="predicted"/>
<feature type="transmembrane region" description="Helical" evidence="6">
    <location>
        <begin position="419"/>
        <end position="440"/>
    </location>
</feature>
<dbReference type="InterPro" id="IPR020846">
    <property type="entry name" value="MFS_dom"/>
</dbReference>
<comment type="caution">
    <text evidence="8">The sequence shown here is derived from an EMBL/GenBank/DDBJ whole genome shotgun (WGS) entry which is preliminary data.</text>
</comment>
<comment type="subcellular location">
    <subcellularLocation>
        <location evidence="1">Membrane</location>
        <topology evidence="1">Multi-pass membrane protein</topology>
    </subcellularLocation>
</comment>
<keyword evidence="3 6" id="KW-0812">Transmembrane</keyword>
<feature type="transmembrane region" description="Helical" evidence="6">
    <location>
        <begin position="261"/>
        <end position="284"/>
    </location>
</feature>
<feature type="transmembrane region" description="Helical" evidence="6">
    <location>
        <begin position="52"/>
        <end position="73"/>
    </location>
</feature>
<feature type="transmembrane region" description="Helical" evidence="6">
    <location>
        <begin position="184"/>
        <end position="204"/>
    </location>
</feature>
<evidence type="ECO:0000256" key="4">
    <source>
        <dbReference type="ARBA" id="ARBA00022989"/>
    </source>
</evidence>
<evidence type="ECO:0000256" key="6">
    <source>
        <dbReference type="SAM" id="Phobius"/>
    </source>
</evidence>
<dbReference type="Pfam" id="PF07690">
    <property type="entry name" value="MFS_1"/>
    <property type="match status" value="1"/>
</dbReference>
<feature type="transmembrane region" description="Helical" evidence="6">
    <location>
        <begin position="329"/>
        <end position="348"/>
    </location>
</feature>
<sequence>MDATAPKQSWREALAVYRRPTVITMLLLGFSAGLPFMLVFATLSAWLRELDVSRTAIGFFSWVGITYSIKFIWSPVVDRMPLPVLGRWLGQRRSWIVLGQLGIATGLVGMALTDPRTALLPVALLALLVAFASATQDVAIDAFRIESDIDRYQGALAATYQMGYRMAILASYTGALYLTDLGSWTIAYLVMAGLMGVGMVTVLLRPEPVARVDRLTAAQEPRVVAFVDAHPDMPGWLRQTLAWLIGAVVCPLTDFFGRFGWLALVVLALVASFRISDIAMASMANPLYIDLGYSKAMIANISGAYGLAMTMIGAVLGGALAARYGLMRPLLLGAVLAAATNLLFAWMAGQGGAAWALVITISADNLSGGLAGSVFIAWLSSLTNTAYTATQYALFSSLMTLPGKFLSGFGGIVVDALGYPSFFVISAVLGLPAILLIVFLMRRATKPGAVDAAPSTDGQ</sequence>
<evidence type="ECO:0000256" key="1">
    <source>
        <dbReference type="ARBA" id="ARBA00004141"/>
    </source>
</evidence>
<feature type="transmembrane region" description="Helical" evidence="6">
    <location>
        <begin position="155"/>
        <end position="178"/>
    </location>
</feature>
<feature type="transmembrane region" description="Helical" evidence="6">
    <location>
        <begin position="392"/>
        <end position="413"/>
    </location>
</feature>
<dbReference type="Proteomes" id="UP001556709">
    <property type="component" value="Unassembled WGS sequence"/>
</dbReference>
<feature type="transmembrane region" description="Helical" evidence="6">
    <location>
        <begin position="118"/>
        <end position="143"/>
    </location>
</feature>
<dbReference type="PROSITE" id="PS50850">
    <property type="entry name" value="MFS"/>
    <property type="match status" value="1"/>
</dbReference>
<gene>
    <name evidence="8" type="ORF">V6X73_08875</name>
</gene>
<name>A0ABV3TF33_9GAMM</name>
<evidence type="ECO:0000256" key="2">
    <source>
        <dbReference type="ARBA" id="ARBA00022448"/>
    </source>
</evidence>
<dbReference type="PANTHER" id="PTHR12778">
    <property type="entry name" value="SOLUTE CARRIER FAMILY 33 ACETYL-COA TRANSPORTER -RELATED"/>
    <property type="match status" value="1"/>
</dbReference>
<evidence type="ECO:0000313" key="8">
    <source>
        <dbReference type="EMBL" id="MEX0469838.1"/>
    </source>
</evidence>
<feature type="transmembrane region" description="Helical" evidence="6">
    <location>
        <begin position="94"/>
        <end position="112"/>
    </location>
</feature>